<gene>
    <name evidence="2" type="ORF">HETSPECPRED_003386</name>
</gene>
<protein>
    <recommendedName>
        <fullName evidence="1">DUF1308 domain-containing protein</fullName>
    </recommendedName>
</protein>
<evidence type="ECO:0000313" key="2">
    <source>
        <dbReference type="EMBL" id="CAF9904154.1"/>
    </source>
</evidence>
<evidence type="ECO:0000313" key="3">
    <source>
        <dbReference type="Proteomes" id="UP000664521"/>
    </source>
</evidence>
<dbReference type="AlphaFoldDB" id="A0A8H3EF80"/>
<keyword evidence="3" id="KW-1185">Reference proteome</keyword>
<dbReference type="InterPro" id="IPR010733">
    <property type="entry name" value="DUF1308"/>
</dbReference>
<dbReference type="OrthoDB" id="441890at2759"/>
<evidence type="ECO:0000259" key="1">
    <source>
        <dbReference type="Pfam" id="PF07000"/>
    </source>
</evidence>
<accession>A0A8H3EF80</accession>
<sequence>MADPSNDHRIQLYSSAEEVDDVVSKAEILLSQIEQYRNFLVQHRKDRAVDLSTFHNSVIKEHKLLQRVKSTLLSDLTNESLENKEAYQSLRSSNLGYYLAVWDAAKSCTGLVSFQKRVYWDAPTRDKKKDKKPQKGGVNIDLSAQDGAEWIKVSTVTEGRLVRELAEKGFNANDSSDEDDAGGIEEDDMVELVKTAHDLRKASRSTRVRYKHPKIRFILPKIKPGRLTEVDRILDQICATGAIVNCGLLPEDRATLPLNELFVQLLPSASHTLTETVNVDCTILLALVSDLSHYDTKQILCEAEARTPGRMLKPVIIQQMEREVEEQLLQAVLYPLLKGHDLVCTKEAAVRMREVVSTIGTAAEKERTAILMGDLDFTAQELREKLSALSTYTTPAQLSLPIKTVQAEIALSRLPPVAEKVVDHFSKTDTSSVTRSVFLYGWQANITTISSNRVVAKAIEGVIHEQDTDDGGPDVYLVSTARSLVGKEKRGTAKGAEGTLADSSIE</sequence>
<comment type="caution">
    <text evidence="2">The sequence shown here is derived from an EMBL/GenBank/DDBJ whole genome shotgun (WGS) entry which is preliminary data.</text>
</comment>
<name>A0A8H3EF80_9LECA</name>
<dbReference type="Proteomes" id="UP000664521">
    <property type="component" value="Unassembled WGS sequence"/>
</dbReference>
<dbReference type="Pfam" id="PF07000">
    <property type="entry name" value="DUF1308"/>
    <property type="match status" value="1"/>
</dbReference>
<reference evidence="2" key="1">
    <citation type="submission" date="2021-03" db="EMBL/GenBank/DDBJ databases">
        <authorList>
            <person name="Tagirdzhanova G."/>
        </authorList>
    </citation>
    <scope>NUCLEOTIDE SEQUENCE</scope>
</reference>
<feature type="domain" description="DUF1308" evidence="1">
    <location>
        <begin position="277"/>
        <end position="380"/>
    </location>
</feature>
<organism evidence="2 3">
    <name type="scientific">Heterodermia speciosa</name>
    <dbReference type="NCBI Taxonomy" id="116794"/>
    <lineage>
        <taxon>Eukaryota</taxon>
        <taxon>Fungi</taxon>
        <taxon>Dikarya</taxon>
        <taxon>Ascomycota</taxon>
        <taxon>Pezizomycotina</taxon>
        <taxon>Lecanoromycetes</taxon>
        <taxon>OSLEUM clade</taxon>
        <taxon>Lecanoromycetidae</taxon>
        <taxon>Caliciales</taxon>
        <taxon>Physciaceae</taxon>
        <taxon>Heterodermia</taxon>
    </lineage>
</organism>
<dbReference type="PANTHER" id="PTHR13379">
    <property type="entry name" value="UNCHARACTERIZED DUF1308"/>
    <property type="match status" value="1"/>
</dbReference>
<proteinExistence type="predicted"/>
<dbReference type="PANTHER" id="PTHR13379:SF0">
    <property type="entry name" value="UPF0415 PROTEIN C7ORF25"/>
    <property type="match status" value="1"/>
</dbReference>
<dbReference type="EMBL" id="CAJPDS010000002">
    <property type="protein sequence ID" value="CAF9904154.1"/>
    <property type="molecule type" value="Genomic_DNA"/>
</dbReference>